<gene>
    <name evidence="2" type="ORF">BDY21DRAFT_22637</name>
</gene>
<evidence type="ECO:0000313" key="3">
    <source>
        <dbReference type="Proteomes" id="UP000799766"/>
    </source>
</evidence>
<organism evidence="2 3">
    <name type="scientific">Lineolata rhizophorae</name>
    <dbReference type="NCBI Taxonomy" id="578093"/>
    <lineage>
        <taxon>Eukaryota</taxon>
        <taxon>Fungi</taxon>
        <taxon>Dikarya</taxon>
        <taxon>Ascomycota</taxon>
        <taxon>Pezizomycotina</taxon>
        <taxon>Dothideomycetes</taxon>
        <taxon>Dothideomycetes incertae sedis</taxon>
        <taxon>Lineolatales</taxon>
        <taxon>Lineolataceae</taxon>
        <taxon>Lineolata</taxon>
    </lineage>
</organism>
<feature type="region of interest" description="Disordered" evidence="1">
    <location>
        <begin position="1"/>
        <end position="23"/>
    </location>
</feature>
<keyword evidence="3" id="KW-1185">Reference proteome</keyword>
<accession>A0A6A6P2V7</accession>
<dbReference type="AlphaFoldDB" id="A0A6A6P2V7"/>
<name>A0A6A6P2V7_9PEZI</name>
<protein>
    <submittedName>
        <fullName evidence="2">Uncharacterized protein</fullName>
    </submittedName>
</protein>
<evidence type="ECO:0000256" key="1">
    <source>
        <dbReference type="SAM" id="MobiDB-lite"/>
    </source>
</evidence>
<sequence>MDSTPLAQARPFDQKGPAERGAAAAAAEGGSALVCQRSAQLPALLLSAAHYPPRRLPSCRGGRAVSQSRAADTEALAGGSKPRSVSGRQFQTFPRHSLAGSRAKGAQKCLASGSWASHLFNAGPITAVACSSSLHRDRNACSLGFSAIPENVCSPSSTGFRGL</sequence>
<dbReference type="Proteomes" id="UP000799766">
    <property type="component" value="Unassembled WGS sequence"/>
</dbReference>
<reference evidence="2" key="1">
    <citation type="journal article" date="2020" name="Stud. Mycol.">
        <title>101 Dothideomycetes genomes: a test case for predicting lifestyles and emergence of pathogens.</title>
        <authorList>
            <person name="Haridas S."/>
            <person name="Albert R."/>
            <person name="Binder M."/>
            <person name="Bloem J."/>
            <person name="Labutti K."/>
            <person name="Salamov A."/>
            <person name="Andreopoulos B."/>
            <person name="Baker S."/>
            <person name="Barry K."/>
            <person name="Bills G."/>
            <person name="Bluhm B."/>
            <person name="Cannon C."/>
            <person name="Castanera R."/>
            <person name="Culley D."/>
            <person name="Daum C."/>
            <person name="Ezra D."/>
            <person name="Gonzalez J."/>
            <person name="Henrissat B."/>
            <person name="Kuo A."/>
            <person name="Liang C."/>
            <person name="Lipzen A."/>
            <person name="Lutzoni F."/>
            <person name="Magnuson J."/>
            <person name="Mondo S."/>
            <person name="Nolan M."/>
            <person name="Ohm R."/>
            <person name="Pangilinan J."/>
            <person name="Park H.-J."/>
            <person name="Ramirez L."/>
            <person name="Alfaro M."/>
            <person name="Sun H."/>
            <person name="Tritt A."/>
            <person name="Yoshinaga Y."/>
            <person name="Zwiers L.-H."/>
            <person name="Turgeon B."/>
            <person name="Goodwin S."/>
            <person name="Spatafora J."/>
            <person name="Crous P."/>
            <person name="Grigoriev I."/>
        </authorList>
    </citation>
    <scope>NUCLEOTIDE SEQUENCE</scope>
    <source>
        <strain evidence="2">ATCC 16933</strain>
    </source>
</reference>
<proteinExistence type="predicted"/>
<dbReference type="EMBL" id="MU001679">
    <property type="protein sequence ID" value="KAF2458062.1"/>
    <property type="molecule type" value="Genomic_DNA"/>
</dbReference>
<feature type="region of interest" description="Disordered" evidence="1">
    <location>
        <begin position="57"/>
        <end position="88"/>
    </location>
</feature>
<evidence type="ECO:0000313" key="2">
    <source>
        <dbReference type="EMBL" id="KAF2458062.1"/>
    </source>
</evidence>